<comment type="subcellular location">
    <subcellularLocation>
        <location evidence="1">Nucleus</location>
    </subcellularLocation>
</comment>
<evidence type="ECO:0000313" key="11">
    <source>
        <dbReference type="EMBL" id="VDM00301.1"/>
    </source>
</evidence>
<evidence type="ECO:0000256" key="9">
    <source>
        <dbReference type="ARBA" id="ARBA00023242"/>
    </source>
</evidence>
<evidence type="ECO:0000256" key="5">
    <source>
        <dbReference type="ARBA" id="ARBA00022801"/>
    </source>
</evidence>
<evidence type="ECO:0000256" key="6">
    <source>
        <dbReference type="ARBA" id="ARBA00022853"/>
    </source>
</evidence>
<protein>
    <recommendedName>
        <fullName evidence="3">histone deacetylase</fullName>
        <ecNumber evidence="3">3.5.1.98</ecNumber>
    </recommendedName>
</protein>
<feature type="domain" description="Histone deacetylase" evidence="10">
    <location>
        <begin position="38"/>
        <end position="169"/>
    </location>
</feature>
<sequence length="600" mass="65113">MDLFECITKIRNFVLDLIAIDCLSVFRRPFFPYTQITGLTTKCQHQPGRRAALTELQLAHRDVYTVLFGSNPASRSRIDPALLATVRLCLLPCGGIGVDSDTAWHTAGHTAHAARLAAGCVVDLACRVVLRQCPNGFALVRPPGHHAEPGQAMGFCYFNSVAVAARRVQLLRAVLPSQQETPPNQYAMCTYNSLVFNGLEPLVSGTSEERPLAQRILIVDWDVHHGNGTQTIFYCDPTVLYISLHRHDDGAFFPGTGSLEETGSGPGVGFTINIAWPNGICMGDAEYLAAFRHVVLPVAREFKPELILVSAGFDAAPGHSINLGGYNVSPAAFGWMTRLLTDEEIAGGRVVLGLEGGYDLGSLCDCTEACVRALLRSASERNKTLDEAPLMFCLSDNERARLPHPAALETIKQVAKIHAPYWSCLAAMSVETLIPTPAQTWLPTGEEERGDAIPVINAEQADKSEEMLVKEASGSPAGATVKALNASLYRRTASRLDIRNKPSSWPETETGSPTPHNKRFVKQARLEEDEEAEISNFAQLPQSSPLNMTQRALLHQTRHQAASFEGTVRDYGLAGEVTDQITAAALAGLADLHVTSQPDN</sequence>
<keyword evidence="12" id="KW-1185">Reference proteome</keyword>
<evidence type="ECO:0000313" key="13">
    <source>
        <dbReference type="WBParaSite" id="SSLN_0001444701-mRNA-1"/>
    </source>
</evidence>
<dbReference type="WBParaSite" id="SSLN_0001444701-mRNA-1">
    <property type="protein sequence ID" value="SSLN_0001444701-mRNA-1"/>
    <property type="gene ID" value="SSLN_0001444701"/>
</dbReference>
<dbReference type="InterPro" id="IPR000286">
    <property type="entry name" value="HDACs"/>
</dbReference>
<dbReference type="OrthoDB" id="5232919at2759"/>
<dbReference type="InterPro" id="IPR023696">
    <property type="entry name" value="Ureohydrolase_dom_sf"/>
</dbReference>
<feature type="domain" description="Histone deacetylase" evidence="10">
    <location>
        <begin position="213"/>
        <end position="374"/>
    </location>
</feature>
<comment type="similarity">
    <text evidence="2">Belongs to the histone deacetylase family. HD type 2 subfamily.</text>
</comment>
<dbReference type="SUPFAM" id="SSF52768">
    <property type="entry name" value="Arginase/deacetylase"/>
    <property type="match status" value="1"/>
</dbReference>
<reference evidence="13" key="1">
    <citation type="submission" date="2016-06" db="UniProtKB">
        <authorList>
            <consortium name="WormBaseParasite"/>
        </authorList>
    </citation>
    <scope>IDENTIFICATION</scope>
</reference>
<dbReference type="InterPro" id="IPR037138">
    <property type="entry name" value="His_deacetylse_dom_sf"/>
</dbReference>
<dbReference type="GO" id="GO:0141221">
    <property type="term" value="F:histone deacetylase activity, hydrolytic mechanism"/>
    <property type="evidence" value="ECO:0007669"/>
    <property type="project" value="UniProtKB-EC"/>
</dbReference>
<organism evidence="13">
    <name type="scientific">Schistocephalus solidus</name>
    <name type="common">Tapeworm</name>
    <dbReference type="NCBI Taxonomy" id="70667"/>
    <lineage>
        <taxon>Eukaryota</taxon>
        <taxon>Metazoa</taxon>
        <taxon>Spiralia</taxon>
        <taxon>Lophotrochozoa</taxon>
        <taxon>Platyhelminthes</taxon>
        <taxon>Cestoda</taxon>
        <taxon>Eucestoda</taxon>
        <taxon>Diphyllobothriidea</taxon>
        <taxon>Diphyllobothriidae</taxon>
        <taxon>Schistocephalus</taxon>
    </lineage>
</organism>
<evidence type="ECO:0000256" key="2">
    <source>
        <dbReference type="ARBA" id="ARBA00007738"/>
    </source>
</evidence>
<accession>A0A183TBR7</accession>
<keyword evidence="6" id="KW-0156">Chromatin regulator</keyword>
<evidence type="ECO:0000256" key="8">
    <source>
        <dbReference type="ARBA" id="ARBA00023163"/>
    </source>
</evidence>
<evidence type="ECO:0000313" key="12">
    <source>
        <dbReference type="Proteomes" id="UP000275846"/>
    </source>
</evidence>
<dbReference type="GO" id="GO:0000118">
    <property type="term" value="C:histone deacetylase complex"/>
    <property type="evidence" value="ECO:0007669"/>
    <property type="project" value="TreeGrafter"/>
</dbReference>
<evidence type="ECO:0000256" key="7">
    <source>
        <dbReference type="ARBA" id="ARBA00023015"/>
    </source>
</evidence>
<dbReference type="Pfam" id="PF00850">
    <property type="entry name" value="Hist_deacetyl"/>
    <property type="match status" value="2"/>
</dbReference>
<dbReference type="Proteomes" id="UP000275846">
    <property type="component" value="Unassembled WGS sequence"/>
</dbReference>
<dbReference type="GO" id="GO:0040029">
    <property type="term" value="P:epigenetic regulation of gene expression"/>
    <property type="evidence" value="ECO:0007669"/>
    <property type="project" value="TreeGrafter"/>
</dbReference>
<proteinExistence type="inferred from homology"/>
<gene>
    <name evidence="11" type="ORF">SSLN_LOCUS13915</name>
</gene>
<keyword evidence="8" id="KW-0804">Transcription</keyword>
<keyword evidence="7" id="KW-0805">Transcription regulation</keyword>
<evidence type="ECO:0000256" key="4">
    <source>
        <dbReference type="ARBA" id="ARBA00022491"/>
    </source>
</evidence>
<dbReference type="EMBL" id="UYSU01038475">
    <property type="protein sequence ID" value="VDM00301.1"/>
    <property type="molecule type" value="Genomic_DNA"/>
</dbReference>
<evidence type="ECO:0000259" key="10">
    <source>
        <dbReference type="Pfam" id="PF00850"/>
    </source>
</evidence>
<keyword evidence="4" id="KW-0678">Repressor</keyword>
<dbReference type="InterPro" id="IPR023801">
    <property type="entry name" value="His_deacetylse_dom"/>
</dbReference>
<dbReference type="AlphaFoldDB" id="A0A183TBR7"/>
<dbReference type="EC" id="3.5.1.98" evidence="3"/>
<reference evidence="11 12" key="2">
    <citation type="submission" date="2018-11" db="EMBL/GenBank/DDBJ databases">
        <authorList>
            <consortium name="Pathogen Informatics"/>
        </authorList>
    </citation>
    <scope>NUCLEOTIDE SEQUENCE [LARGE SCALE GENOMIC DNA]</scope>
    <source>
        <strain evidence="11 12">NST_G2</strain>
    </source>
</reference>
<dbReference type="PANTHER" id="PTHR10625">
    <property type="entry name" value="HISTONE DEACETYLASE HDAC1-RELATED"/>
    <property type="match status" value="1"/>
</dbReference>
<dbReference type="Gene3D" id="3.40.800.20">
    <property type="entry name" value="Histone deacetylase domain"/>
    <property type="match status" value="1"/>
</dbReference>
<name>A0A183TBR7_SCHSO</name>
<dbReference type="PRINTS" id="PR01270">
    <property type="entry name" value="HDASUPER"/>
</dbReference>
<keyword evidence="5" id="KW-0378">Hydrolase</keyword>
<keyword evidence="9" id="KW-0539">Nucleus</keyword>
<dbReference type="PANTHER" id="PTHR10625:SF5">
    <property type="entry name" value="HISTONE DEACETYLASE"/>
    <property type="match status" value="1"/>
</dbReference>
<evidence type="ECO:0000256" key="1">
    <source>
        <dbReference type="ARBA" id="ARBA00004123"/>
    </source>
</evidence>
<dbReference type="STRING" id="70667.A0A183TBR7"/>
<evidence type="ECO:0000256" key="3">
    <source>
        <dbReference type="ARBA" id="ARBA00012111"/>
    </source>
</evidence>